<dbReference type="PANTHER" id="PTHR33452">
    <property type="entry name" value="OXIDOREDUCTASE CATD-RELATED"/>
    <property type="match status" value="1"/>
</dbReference>
<protein>
    <recommendedName>
        <fullName evidence="10">DoxX family protein</fullName>
    </recommendedName>
</protein>
<organism evidence="8 9">
    <name type="scientific">Rufibacter tibetensis</name>
    <dbReference type="NCBI Taxonomy" id="512763"/>
    <lineage>
        <taxon>Bacteria</taxon>
        <taxon>Pseudomonadati</taxon>
        <taxon>Bacteroidota</taxon>
        <taxon>Cytophagia</taxon>
        <taxon>Cytophagales</taxon>
        <taxon>Hymenobacteraceae</taxon>
        <taxon>Rufibacter</taxon>
    </lineage>
</organism>
<dbReference type="AlphaFoldDB" id="A0A0P0CWC3"/>
<dbReference type="Proteomes" id="UP000061382">
    <property type="component" value="Chromosome"/>
</dbReference>
<keyword evidence="3" id="KW-1003">Cell membrane</keyword>
<keyword evidence="5 7" id="KW-1133">Transmembrane helix</keyword>
<sequence>MKTITSLTSRILFSLLFLVSGVSHFSAPTIAYASSQGVPLAELMVPFSGAMALAGALSIILGYKARLGALLIIMFLVPITFTMHQFWVETDPMAYQMQFIMFLKNLSILGGAIQIVLTGIKESSLDQVLARRKHGLDKNRVFTPAQS</sequence>
<dbReference type="Pfam" id="PF07681">
    <property type="entry name" value="DoxX"/>
    <property type="match status" value="1"/>
</dbReference>
<keyword evidence="9" id="KW-1185">Reference proteome</keyword>
<feature type="transmembrane region" description="Helical" evidence="7">
    <location>
        <begin position="68"/>
        <end position="87"/>
    </location>
</feature>
<evidence type="ECO:0000256" key="2">
    <source>
        <dbReference type="ARBA" id="ARBA00006679"/>
    </source>
</evidence>
<feature type="transmembrane region" description="Helical" evidence="7">
    <location>
        <begin position="43"/>
        <end position="61"/>
    </location>
</feature>
<evidence type="ECO:0000256" key="3">
    <source>
        <dbReference type="ARBA" id="ARBA00022475"/>
    </source>
</evidence>
<dbReference type="OrthoDB" id="1494630at2"/>
<dbReference type="GO" id="GO:0005886">
    <property type="term" value="C:plasma membrane"/>
    <property type="evidence" value="ECO:0007669"/>
    <property type="project" value="UniProtKB-SubCell"/>
</dbReference>
<gene>
    <name evidence="8" type="ORF">DC20_07680</name>
</gene>
<feature type="transmembrane region" description="Helical" evidence="7">
    <location>
        <begin position="99"/>
        <end position="120"/>
    </location>
</feature>
<proteinExistence type="inferred from homology"/>
<evidence type="ECO:0000256" key="6">
    <source>
        <dbReference type="ARBA" id="ARBA00023136"/>
    </source>
</evidence>
<evidence type="ECO:0000256" key="7">
    <source>
        <dbReference type="SAM" id="Phobius"/>
    </source>
</evidence>
<dbReference type="STRING" id="512763.DC20_07680"/>
<evidence type="ECO:0000313" key="8">
    <source>
        <dbReference type="EMBL" id="ALI98877.1"/>
    </source>
</evidence>
<keyword evidence="6 7" id="KW-0472">Membrane</keyword>
<name>A0A0P0CWC3_9BACT</name>
<evidence type="ECO:0000256" key="4">
    <source>
        <dbReference type="ARBA" id="ARBA00022692"/>
    </source>
</evidence>
<evidence type="ECO:0000256" key="5">
    <source>
        <dbReference type="ARBA" id="ARBA00022989"/>
    </source>
</evidence>
<dbReference type="InterPro" id="IPR051907">
    <property type="entry name" value="DoxX-like_oxidoreductase"/>
</dbReference>
<dbReference type="PATRIC" id="fig|512763.3.peg.1691"/>
<reference evidence="8 9" key="1">
    <citation type="submission" date="2015-08" db="EMBL/GenBank/DDBJ databases">
        <title>Complete genome sequence of Rufibacter tibetensis strain 1351t, a radiation-resistant bacterium from tibet plateau.</title>
        <authorList>
            <person name="Dai J."/>
        </authorList>
    </citation>
    <scope>NUCLEOTIDE SEQUENCE [LARGE SCALE GENOMIC DNA]</scope>
    <source>
        <strain evidence="8 9">1351</strain>
    </source>
</reference>
<comment type="subcellular location">
    <subcellularLocation>
        <location evidence="1">Cell membrane</location>
        <topology evidence="1">Multi-pass membrane protein</topology>
    </subcellularLocation>
</comment>
<comment type="similarity">
    <text evidence="2">Belongs to the DoxX family.</text>
</comment>
<evidence type="ECO:0000313" key="9">
    <source>
        <dbReference type="Proteomes" id="UP000061382"/>
    </source>
</evidence>
<evidence type="ECO:0008006" key="10">
    <source>
        <dbReference type="Google" id="ProtNLM"/>
    </source>
</evidence>
<keyword evidence="4 7" id="KW-0812">Transmembrane</keyword>
<dbReference type="InterPro" id="IPR032808">
    <property type="entry name" value="DoxX"/>
</dbReference>
<dbReference type="EMBL" id="CP012643">
    <property type="protein sequence ID" value="ALI98877.1"/>
    <property type="molecule type" value="Genomic_DNA"/>
</dbReference>
<dbReference type="RefSeq" id="WP_071885403.1">
    <property type="nucleotide sequence ID" value="NZ_CP012643.1"/>
</dbReference>
<evidence type="ECO:0000256" key="1">
    <source>
        <dbReference type="ARBA" id="ARBA00004651"/>
    </source>
</evidence>
<dbReference type="PANTHER" id="PTHR33452:SF1">
    <property type="entry name" value="INNER MEMBRANE PROTEIN YPHA-RELATED"/>
    <property type="match status" value="1"/>
</dbReference>
<accession>A0A0P0CWC3</accession>
<dbReference type="KEGG" id="rti:DC20_07680"/>